<comment type="caution">
    <text evidence="2">The sequence shown here is derived from an EMBL/GenBank/DDBJ whole genome shotgun (WGS) entry which is preliminary data.</text>
</comment>
<dbReference type="PANTHER" id="PTHR21310">
    <property type="entry name" value="AMINOGLYCOSIDE PHOSPHOTRANSFERASE-RELATED-RELATED"/>
    <property type="match status" value="1"/>
</dbReference>
<dbReference type="GO" id="GO:0016301">
    <property type="term" value="F:kinase activity"/>
    <property type="evidence" value="ECO:0007669"/>
    <property type="project" value="UniProtKB-KW"/>
</dbReference>
<dbReference type="InterPro" id="IPR002575">
    <property type="entry name" value="Aminoglycoside_PTrfase"/>
</dbReference>
<organism evidence="2 3">
    <name type="scientific">Cordyceps javanica</name>
    <dbReference type="NCBI Taxonomy" id="43265"/>
    <lineage>
        <taxon>Eukaryota</taxon>
        <taxon>Fungi</taxon>
        <taxon>Dikarya</taxon>
        <taxon>Ascomycota</taxon>
        <taxon>Pezizomycotina</taxon>
        <taxon>Sordariomycetes</taxon>
        <taxon>Hypocreomycetidae</taxon>
        <taxon>Hypocreales</taxon>
        <taxon>Cordycipitaceae</taxon>
        <taxon>Cordyceps</taxon>
    </lineage>
</organism>
<keyword evidence="2" id="KW-0418">Kinase</keyword>
<evidence type="ECO:0000313" key="2">
    <source>
        <dbReference type="EMBL" id="TQV96082.1"/>
    </source>
</evidence>
<reference evidence="2 3" key="1">
    <citation type="journal article" date="2019" name="Appl. Microbiol. Biotechnol.">
        <title>Genome sequence of Isaria javanica and comparative genome analysis insights into family S53 peptidase evolution in fungal entomopathogens.</title>
        <authorList>
            <person name="Lin R."/>
            <person name="Zhang X."/>
            <person name="Xin B."/>
            <person name="Zou M."/>
            <person name="Gao Y."/>
            <person name="Qin F."/>
            <person name="Hu Q."/>
            <person name="Xie B."/>
            <person name="Cheng X."/>
        </authorList>
    </citation>
    <scope>NUCLEOTIDE SEQUENCE [LARGE SCALE GENOMIC DNA]</scope>
    <source>
        <strain evidence="2 3">IJ1G</strain>
    </source>
</reference>
<keyword evidence="3" id="KW-1185">Reference proteome</keyword>
<gene>
    <name evidence="2" type="ORF">IF1G_04665</name>
</gene>
<keyword evidence="2" id="KW-0808">Transferase</keyword>
<evidence type="ECO:0000259" key="1">
    <source>
        <dbReference type="Pfam" id="PF01636"/>
    </source>
</evidence>
<dbReference type="PANTHER" id="PTHR21310:SF15">
    <property type="entry name" value="AMINOGLYCOSIDE PHOSPHOTRANSFERASE DOMAIN-CONTAINING PROTEIN"/>
    <property type="match status" value="1"/>
</dbReference>
<sequence length="453" mass="50267">MKEIACSATAIFARSISGQIPTADRDLFYPAFGRAEEDELCRLFSKINVDALAARASELRQGIKCSVAPFEYDSAKRRSHMGGMNYHVEILFADNVVWLARIRRFNTKTPPQASRDYVLESEVATLLFLEQTTVPTPRVYGYALERDDNPVGVGYILMEKLAGKALDWPAADPNQRRKVMDQLADILIEIYKHPLPALGSLDTPGSSQIGGFAHESLLNMAGGRLQTCQPFHSAEQYRRSLLQLILDRILAQEMYAAQPVEAYLLHRFLVDLVPVLTPAASVEEKFYLKHDDDKGDHILVDESFNITGVIDWEWAHTAAPAEAFNSPVGLLPVAEFYAGKGTIGADEAVFAQVLKEGHDLLAQCVLNGRAQHLFAFCCGIDLSDWDGFLGLFQGLRDTCGVDADLSWEEWKEAALRRYKGDTRLQELLIRCEAGVGTVVVEDEEGGKSAPNEK</sequence>
<proteinExistence type="predicted"/>
<dbReference type="OrthoDB" id="5327538at2759"/>
<protein>
    <submittedName>
        <fullName evidence="2">Protein kinase-like domain</fullName>
    </submittedName>
</protein>
<dbReference type="Gene3D" id="3.90.1200.10">
    <property type="match status" value="1"/>
</dbReference>
<dbReference type="InterPro" id="IPR051678">
    <property type="entry name" value="AGP_Transferase"/>
</dbReference>
<name>A0A545V303_9HYPO</name>
<dbReference type="STRING" id="43265.A0A545V303"/>
<accession>A0A545V303</accession>
<dbReference type="EMBL" id="SPUK01000006">
    <property type="protein sequence ID" value="TQV96082.1"/>
    <property type="molecule type" value="Genomic_DNA"/>
</dbReference>
<feature type="domain" description="Aminoglycoside phosphotransferase" evidence="1">
    <location>
        <begin position="104"/>
        <end position="321"/>
    </location>
</feature>
<dbReference type="AlphaFoldDB" id="A0A545V303"/>
<dbReference type="SUPFAM" id="SSF56112">
    <property type="entry name" value="Protein kinase-like (PK-like)"/>
    <property type="match status" value="1"/>
</dbReference>
<evidence type="ECO:0000313" key="3">
    <source>
        <dbReference type="Proteomes" id="UP000315783"/>
    </source>
</evidence>
<dbReference type="Pfam" id="PF01636">
    <property type="entry name" value="APH"/>
    <property type="match status" value="1"/>
</dbReference>
<dbReference type="Proteomes" id="UP000315783">
    <property type="component" value="Unassembled WGS sequence"/>
</dbReference>
<dbReference type="InterPro" id="IPR011009">
    <property type="entry name" value="Kinase-like_dom_sf"/>
</dbReference>